<evidence type="ECO:0000256" key="1">
    <source>
        <dbReference type="SAM" id="Coils"/>
    </source>
</evidence>
<dbReference type="HOGENOM" id="CLU_1865684_0_0_1"/>
<keyword evidence="1" id="KW-0175">Coiled coil</keyword>
<gene>
    <name evidence="2" type="ORF">NBO_195g0001</name>
</gene>
<feature type="coiled-coil region" evidence="1">
    <location>
        <begin position="27"/>
        <end position="121"/>
    </location>
</feature>
<protein>
    <submittedName>
        <fullName evidence="2">Uncharacterized protein</fullName>
    </submittedName>
</protein>
<reference evidence="2 3" key="1">
    <citation type="journal article" date="2013" name="BMC Genomics">
        <title>Comparative genomics of parasitic silkworm microsporidia reveal an association between genome expansion and host adaptation.</title>
        <authorList>
            <person name="Pan G."/>
            <person name="Xu J."/>
            <person name="Li T."/>
            <person name="Xia Q."/>
            <person name="Liu S.L."/>
            <person name="Zhang G."/>
            <person name="Li S."/>
            <person name="Li C."/>
            <person name="Liu H."/>
            <person name="Yang L."/>
            <person name="Liu T."/>
            <person name="Zhang X."/>
            <person name="Wu Z."/>
            <person name="Fan W."/>
            <person name="Dang X."/>
            <person name="Xiang H."/>
            <person name="Tao M."/>
            <person name="Li Y."/>
            <person name="Hu J."/>
            <person name="Li Z."/>
            <person name="Lin L."/>
            <person name="Luo J."/>
            <person name="Geng L."/>
            <person name="Wang L."/>
            <person name="Long M."/>
            <person name="Wan Y."/>
            <person name="He N."/>
            <person name="Zhang Z."/>
            <person name="Lu C."/>
            <person name="Keeling P.J."/>
            <person name="Wang J."/>
            <person name="Xiang Z."/>
            <person name="Zhou Z."/>
        </authorList>
    </citation>
    <scope>NUCLEOTIDE SEQUENCE [LARGE SCALE GENOMIC DNA]</scope>
    <source>
        <strain evidence="3">CQ1 / CVCC 102059</strain>
    </source>
</reference>
<keyword evidence="3" id="KW-1185">Reference proteome</keyword>
<evidence type="ECO:0000313" key="2">
    <source>
        <dbReference type="EMBL" id="EOB13090.1"/>
    </source>
</evidence>
<evidence type="ECO:0000313" key="3">
    <source>
        <dbReference type="Proteomes" id="UP000016927"/>
    </source>
</evidence>
<dbReference type="EMBL" id="KB909103">
    <property type="protein sequence ID" value="EOB13090.1"/>
    <property type="molecule type" value="Genomic_DNA"/>
</dbReference>
<accession>R0MG29</accession>
<dbReference type="Proteomes" id="UP000016927">
    <property type="component" value="Unassembled WGS sequence"/>
</dbReference>
<dbReference type="OrthoDB" id="2192931at2759"/>
<name>R0MG29_NOSB1</name>
<dbReference type="VEuPathDB" id="MicrosporidiaDB:NBO_195g0001"/>
<organism evidence="2 3">
    <name type="scientific">Nosema bombycis (strain CQ1 / CVCC 102059)</name>
    <name type="common">Microsporidian parasite</name>
    <name type="synonym">Pebrine of silkworm</name>
    <dbReference type="NCBI Taxonomy" id="578461"/>
    <lineage>
        <taxon>Eukaryota</taxon>
        <taxon>Fungi</taxon>
        <taxon>Fungi incertae sedis</taxon>
        <taxon>Microsporidia</taxon>
        <taxon>Nosematidae</taxon>
        <taxon>Nosema</taxon>
    </lineage>
</organism>
<proteinExistence type="predicted"/>
<sequence>MRILKSINQSLQRENNFLKKITTKKESDFIKKNYEDEEKEIEKVLNEVINKDNQLNLRVEEYDKINIRLTNKINDQKKQWTYLLESSEDTNQQKQNLIRMIQTLSKENDRLQNEIEKNNYKGKDVIKDKGNYGKDVI</sequence>
<dbReference type="AlphaFoldDB" id="R0MG29"/>